<dbReference type="EMBL" id="JADBEM010000001">
    <property type="protein sequence ID" value="MBE1604499.1"/>
    <property type="molecule type" value="Genomic_DNA"/>
</dbReference>
<dbReference type="AlphaFoldDB" id="A0A927MR01"/>
<reference evidence="2" key="1">
    <citation type="submission" date="2020-10" db="EMBL/GenBank/DDBJ databases">
        <title>Sequencing the genomes of 1000 actinobacteria strains.</title>
        <authorList>
            <person name="Klenk H.-P."/>
        </authorList>
    </citation>
    <scope>NUCLEOTIDE SEQUENCE</scope>
    <source>
        <strain evidence="2">DSM 45354</strain>
    </source>
</reference>
<proteinExistence type="predicted"/>
<feature type="transmembrane region" description="Helical" evidence="1">
    <location>
        <begin position="20"/>
        <end position="39"/>
    </location>
</feature>
<protein>
    <submittedName>
        <fullName evidence="2">Uncharacterized protein</fullName>
    </submittedName>
</protein>
<keyword evidence="3" id="KW-1185">Reference proteome</keyword>
<keyword evidence="1" id="KW-0472">Membrane</keyword>
<accession>A0A927MR01</accession>
<dbReference type="RefSeq" id="WP_192749021.1">
    <property type="nucleotide sequence ID" value="NZ_BAABJL010000126.1"/>
</dbReference>
<keyword evidence="1" id="KW-0812">Transmembrane</keyword>
<gene>
    <name evidence="2" type="ORF">HEB94_001347</name>
</gene>
<feature type="transmembrane region" description="Helical" evidence="1">
    <location>
        <begin position="51"/>
        <end position="76"/>
    </location>
</feature>
<evidence type="ECO:0000313" key="2">
    <source>
        <dbReference type="EMBL" id="MBE1604499.1"/>
    </source>
</evidence>
<organism evidence="2 3">
    <name type="scientific">Actinopolymorpha pittospori</name>
    <dbReference type="NCBI Taxonomy" id="648752"/>
    <lineage>
        <taxon>Bacteria</taxon>
        <taxon>Bacillati</taxon>
        <taxon>Actinomycetota</taxon>
        <taxon>Actinomycetes</taxon>
        <taxon>Propionibacteriales</taxon>
        <taxon>Actinopolymorphaceae</taxon>
        <taxon>Actinopolymorpha</taxon>
    </lineage>
</organism>
<name>A0A927MR01_9ACTN</name>
<dbReference type="Proteomes" id="UP000638648">
    <property type="component" value="Unassembled WGS sequence"/>
</dbReference>
<evidence type="ECO:0000256" key="1">
    <source>
        <dbReference type="SAM" id="Phobius"/>
    </source>
</evidence>
<feature type="transmembrane region" description="Helical" evidence="1">
    <location>
        <begin position="82"/>
        <end position="100"/>
    </location>
</feature>
<sequence length="120" mass="12624">MYLLHLQGPTLPTIRPLDVGVLVAELLAGVVVGCVLGSLTQFSRTATGLRYRLPVIGLALWIGFIAVRVLVSYVLAGLGAHWTAAAAASFLLVLGTIRLGQLPFIAIRSQTSVGSQTTAR</sequence>
<keyword evidence="1" id="KW-1133">Transmembrane helix</keyword>
<evidence type="ECO:0000313" key="3">
    <source>
        <dbReference type="Proteomes" id="UP000638648"/>
    </source>
</evidence>
<comment type="caution">
    <text evidence="2">The sequence shown here is derived from an EMBL/GenBank/DDBJ whole genome shotgun (WGS) entry which is preliminary data.</text>
</comment>